<accession>A0AAD9NAD8</accession>
<reference evidence="2" key="1">
    <citation type="journal article" date="2023" name="Mol. Biol. Evol.">
        <title>Third-Generation Sequencing Reveals the Adaptive Role of the Epigenome in Three Deep-Sea Polychaetes.</title>
        <authorList>
            <person name="Perez M."/>
            <person name="Aroh O."/>
            <person name="Sun Y."/>
            <person name="Lan Y."/>
            <person name="Juniper S.K."/>
            <person name="Young C.R."/>
            <person name="Angers B."/>
            <person name="Qian P.Y."/>
        </authorList>
    </citation>
    <scope>NUCLEOTIDE SEQUENCE</scope>
    <source>
        <strain evidence="2">P08H-3</strain>
    </source>
</reference>
<evidence type="ECO:0000256" key="1">
    <source>
        <dbReference type="SAM" id="MobiDB-lite"/>
    </source>
</evidence>
<protein>
    <submittedName>
        <fullName evidence="2">Uncharacterized protein</fullName>
    </submittedName>
</protein>
<organism evidence="2 3">
    <name type="scientific">Paralvinella palmiformis</name>
    <dbReference type="NCBI Taxonomy" id="53620"/>
    <lineage>
        <taxon>Eukaryota</taxon>
        <taxon>Metazoa</taxon>
        <taxon>Spiralia</taxon>
        <taxon>Lophotrochozoa</taxon>
        <taxon>Annelida</taxon>
        <taxon>Polychaeta</taxon>
        <taxon>Sedentaria</taxon>
        <taxon>Canalipalpata</taxon>
        <taxon>Terebellida</taxon>
        <taxon>Terebelliformia</taxon>
        <taxon>Alvinellidae</taxon>
        <taxon>Paralvinella</taxon>
    </lineage>
</organism>
<keyword evidence="3" id="KW-1185">Reference proteome</keyword>
<dbReference type="Proteomes" id="UP001208570">
    <property type="component" value="Unassembled WGS sequence"/>
</dbReference>
<proteinExistence type="predicted"/>
<evidence type="ECO:0000313" key="3">
    <source>
        <dbReference type="Proteomes" id="UP001208570"/>
    </source>
</evidence>
<gene>
    <name evidence="2" type="ORF">LSH36_125g07039</name>
</gene>
<dbReference type="AlphaFoldDB" id="A0AAD9NAD8"/>
<name>A0AAD9NAD8_9ANNE</name>
<dbReference type="EMBL" id="JAODUP010000125">
    <property type="protein sequence ID" value="KAK2160916.1"/>
    <property type="molecule type" value="Genomic_DNA"/>
</dbReference>
<feature type="region of interest" description="Disordered" evidence="1">
    <location>
        <begin position="1"/>
        <end position="43"/>
    </location>
</feature>
<sequence>MTFLREFEGKKGAESKKLDEAEREVEGKSQVEREDEGKKQNQTLRKELQKLKEETERLNVMLESSKEVMVGKDAALAKLGALYDKYVVLRKPKNLRNELKVTVATLSDLQTESIDTRKEGRGAPFGDDIQKCVMELVGELDVPTTKKWRKVEQLLIRKHVAIRKMCYKCSEHCARPYGRDGHCMEMRILGREGKL</sequence>
<comment type="caution">
    <text evidence="2">The sequence shown here is derived from an EMBL/GenBank/DDBJ whole genome shotgun (WGS) entry which is preliminary data.</text>
</comment>
<evidence type="ECO:0000313" key="2">
    <source>
        <dbReference type="EMBL" id="KAK2160916.1"/>
    </source>
</evidence>